<gene>
    <name evidence="8" type="ORF">ETAA8_53770</name>
</gene>
<feature type="transmembrane region" description="Helical" evidence="7">
    <location>
        <begin position="113"/>
        <end position="136"/>
    </location>
</feature>
<dbReference type="Pfam" id="PF03773">
    <property type="entry name" value="ArsP_1"/>
    <property type="match status" value="1"/>
</dbReference>
<feature type="transmembrane region" description="Helical" evidence="7">
    <location>
        <begin position="333"/>
        <end position="351"/>
    </location>
</feature>
<dbReference type="InterPro" id="IPR005524">
    <property type="entry name" value="DUF318"/>
</dbReference>
<evidence type="ECO:0000313" key="9">
    <source>
        <dbReference type="Proteomes" id="UP000315017"/>
    </source>
</evidence>
<feature type="transmembrane region" description="Helical" evidence="7">
    <location>
        <begin position="265"/>
        <end position="286"/>
    </location>
</feature>
<feature type="transmembrane region" description="Helical" evidence="7">
    <location>
        <begin position="53"/>
        <end position="75"/>
    </location>
</feature>
<dbReference type="PANTHER" id="PTHR34184">
    <property type="entry name" value="UPF0718 PROTEIN YCGR"/>
    <property type="match status" value="1"/>
</dbReference>
<sequence length="515" mass="56377">MTEIFWGFILRFLQALTSAGPTILVGLIVAGVLEKLCGYEQTRRVFGGKGVKSLIIAWAWGMLLPVCSVGVIPILRVMRRSGLSGGTILAFALSAPIFNPISLLYGLTLSRPFVIVAFAACSLVVVTSVGLLWDWWFPDQQQLREPEATPAPGLKRMAAVGMTALRELTGPSLVFILIGLGCSALLAAILPHGSLQRSMNADNPWAPVTMLGVSIPIYATPMLAMSQLGSMFQHGNSTGASLVLLVFGTGLSVGTLAWITTNYGWARSAVWLALMSSSVLLLAYIVDKPLYPSDVEAADHTHAFDIYTSPFTGALVDPVDEMRMRLINSIQPYEWRVVYLLAGLLAVGLVLRRFNRAGAIDRWLQQQPETSGKSLDVAIPAPVLGGIAIVALIGFSIAGCYIYYPPPSVVFEELEQVRVGAIYAARHGEVRQAEHHIALWDEWSRKLEVGVYLRTFAVRDFQAMKGRILREKLELLRHEIEDGDRAAVDAMLREVQQSQSRWQQAFTPTTAAQRS</sequence>
<evidence type="ECO:0000256" key="2">
    <source>
        <dbReference type="ARBA" id="ARBA00006386"/>
    </source>
</evidence>
<evidence type="ECO:0000256" key="4">
    <source>
        <dbReference type="ARBA" id="ARBA00022692"/>
    </source>
</evidence>
<evidence type="ECO:0000256" key="5">
    <source>
        <dbReference type="ARBA" id="ARBA00022989"/>
    </source>
</evidence>
<dbReference type="KEGG" id="aagg:ETAA8_53770"/>
<keyword evidence="9" id="KW-1185">Reference proteome</keyword>
<reference evidence="8 9" key="1">
    <citation type="submission" date="2019-02" db="EMBL/GenBank/DDBJ databases">
        <title>Deep-cultivation of Planctomycetes and their phenomic and genomic characterization uncovers novel biology.</title>
        <authorList>
            <person name="Wiegand S."/>
            <person name="Jogler M."/>
            <person name="Boedeker C."/>
            <person name="Pinto D."/>
            <person name="Vollmers J."/>
            <person name="Rivas-Marin E."/>
            <person name="Kohn T."/>
            <person name="Peeters S.H."/>
            <person name="Heuer A."/>
            <person name="Rast P."/>
            <person name="Oberbeckmann S."/>
            <person name="Bunk B."/>
            <person name="Jeske O."/>
            <person name="Meyerdierks A."/>
            <person name="Storesund J.E."/>
            <person name="Kallscheuer N."/>
            <person name="Luecker S."/>
            <person name="Lage O.M."/>
            <person name="Pohl T."/>
            <person name="Merkel B.J."/>
            <person name="Hornburger P."/>
            <person name="Mueller R.-W."/>
            <person name="Bruemmer F."/>
            <person name="Labrenz M."/>
            <person name="Spormann A.M."/>
            <person name="Op den Camp H."/>
            <person name="Overmann J."/>
            <person name="Amann R."/>
            <person name="Jetten M.S.M."/>
            <person name="Mascher T."/>
            <person name="Medema M.H."/>
            <person name="Devos D.P."/>
            <person name="Kaster A.-K."/>
            <person name="Ovreas L."/>
            <person name="Rohde M."/>
            <person name="Galperin M.Y."/>
            <person name="Jogler C."/>
        </authorList>
    </citation>
    <scope>NUCLEOTIDE SEQUENCE [LARGE SCALE GENOMIC DNA]</scope>
    <source>
        <strain evidence="8 9">ETA_A8</strain>
    </source>
</reference>
<dbReference type="PANTHER" id="PTHR34184:SF4">
    <property type="entry name" value="UPF0718 PROTEIN YCGR"/>
    <property type="match status" value="1"/>
</dbReference>
<keyword evidence="3" id="KW-1003">Cell membrane</keyword>
<organism evidence="8 9">
    <name type="scientific">Anatilimnocola aggregata</name>
    <dbReference type="NCBI Taxonomy" id="2528021"/>
    <lineage>
        <taxon>Bacteria</taxon>
        <taxon>Pseudomonadati</taxon>
        <taxon>Planctomycetota</taxon>
        <taxon>Planctomycetia</taxon>
        <taxon>Pirellulales</taxon>
        <taxon>Pirellulaceae</taxon>
        <taxon>Anatilimnocola</taxon>
    </lineage>
</organism>
<feature type="transmembrane region" description="Helical" evidence="7">
    <location>
        <begin position="12"/>
        <end position="33"/>
    </location>
</feature>
<dbReference type="OrthoDB" id="9777774at2"/>
<feature type="transmembrane region" description="Helical" evidence="7">
    <location>
        <begin position="237"/>
        <end position="259"/>
    </location>
</feature>
<feature type="transmembrane region" description="Helical" evidence="7">
    <location>
        <begin position="383"/>
        <end position="404"/>
    </location>
</feature>
<protein>
    <submittedName>
        <fullName evidence="8">Putative permease</fullName>
    </submittedName>
</protein>
<dbReference type="GO" id="GO:0005886">
    <property type="term" value="C:plasma membrane"/>
    <property type="evidence" value="ECO:0007669"/>
    <property type="project" value="UniProtKB-SubCell"/>
</dbReference>
<keyword evidence="6 7" id="KW-0472">Membrane</keyword>
<accession>A0A517YJ57</accession>
<evidence type="ECO:0000256" key="3">
    <source>
        <dbReference type="ARBA" id="ARBA00022475"/>
    </source>
</evidence>
<keyword evidence="4 7" id="KW-0812">Transmembrane</keyword>
<evidence type="ECO:0000256" key="6">
    <source>
        <dbReference type="ARBA" id="ARBA00023136"/>
    </source>
</evidence>
<comment type="similarity">
    <text evidence="2">Belongs to the UPF0718 family.</text>
</comment>
<feature type="transmembrane region" description="Helical" evidence="7">
    <location>
        <begin position="172"/>
        <end position="193"/>
    </location>
</feature>
<evidence type="ECO:0000256" key="1">
    <source>
        <dbReference type="ARBA" id="ARBA00004651"/>
    </source>
</evidence>
<name>A0A517YJ57_9BACT</name>
<dbReference type="RefSeq" id="WP_145095425.1">
    <property type="nucleotide sequence ID" value="NZ_CP036274.1"/>
</dbReference>
<feature type="transmembrane region" description="Helical" evidence="7">
    <location>
        <begin position="205"/>
        <end position="225"/>
    </location>
</feature>
<dbReference type="InterPro" id="IPR052923">
    <property type="entry name" value="UPF0718"/>
</dbReference>
<dbReference type="EMBL" id="CP036274">
    <property type="protein sequence ID" value="QDU30258.1"/>
    <property type="molecule type" value="Genomic_DNA"/>
</dbReference>
<evidence type="ECO:0000313" key="8">
    <source>
        <dbReference type="EMBL" id="QDU30258.1"/>
    </source>
</evidence>
<comment type="subcellular location">
    <subcellularLocation>
        <location evidence="1">Cell membrane</location>
        <topology evidence="1">Multi-pass membrane protein</topology>
    </subcellularLocation>
</comment>
<evidence type="ECO:0000256" key="7">
    <source>
        <dbReference type="SAM" id="Phobius"/>
    </source>
</evidence>
<keyword evidence="5 7" id="KW-1133">Transmembrane helix</keyword>
<feature type="transmembrane region" description="Helical" evidence="7">
    <location>
        <begin position="87"/>
        <end position="107"/>
    </location>
</feature>
<dbReference type="AlphaFoldDB" id="A0A517YJ57"/>
<dbReference type="Proteomes" id="UP000315017">
    <property type="component" value="Chromosome"/>
</dbReference>
<proteinExistence type="inferred from homology"/>